<dbReference type="Gene3D" id="1.10.260.40">
    <property type="entry name" value="lambda repressor-like DNA-binding domains"/>
    <property type="match status" value="1"/>
</dbReference>
<keyword evidence="4" id="KW-1185">Reference proteome</keyword>
<dbReference type="EMBL" id="NCXM01000003">
    <property type="protein sequence ID" value="OSC31653.1"/>
    <property type="molecule type" value="Genomic_DNA"/>
</dbReference>
<dbReference type="SMART" id="SM00530">
    <property type="entry name" value="HTH_XRE"/>
    <property type="match status" value="1"/>
</dbReference>
<keyword evidence="1" id="KW-0238">DNA-binding</keyword>
<dbReference type="Proteomes" id="UP000242320">
    <property type="component" value="Unassembled WGS sequence"/>
</dbReference>
<dbReference type="PANTHER" id="PTHR46797">
    <property type="entry name" value="HTH-TYPE TRANSCRIPTIONAL REGULATOR"/>
    <property type="match status" value="1"/>
</dbReference>
<dbReference type="OrthoDB" id="5148209at2"/>
<dbReference type="InterPro" id="IPR010982">
    <property type="entry name" value="Lambda_DNA-bd_dom_sf"/>
</dbReference>
<dbReference type="SUPFAM" id="SSF47413">
    <property type="entry name" value="lambda repressor-like DNA-binding domains"/>
    <property type="match status" value="1"/>
</dbReference>
<dbReference type="Pfam" id="PF01381">
    <property type="entry name" value="HTH_3"/>
    <property type="match status" value="1"/>
</dbReference>
<accession>A0A1X2LDS1</accession>
<dbReference type="InterPro" id="IPR050807">
    <property type="entry name" value="TransReg_Diox_bact_type"/>
</dbReference>
<feature type="domain" description="HTH cro/C1-type" evidence="2">
    <location>
        <begin position="27"/>
        <end position="81"/>
    </location>
</feature>
<evidence type="ECO:0000256" key="1">
    <source>
        <dbReference type="ARBA" id="ARBA00023125"/>
    </source>
</evidence>
<dbReference type="GO" id="GO:0003677">
    <property type="term" value="F:DNA binding"/>
    <property type="evidence" value="ECO:0007669"/>
    <property type="project" value="UniProtKB-KW"/>
</dbReference>
<gene>
    <name evidence="3" type="ORF">B8W69_04275</name>
</gene>
<proteinExistence type="predicted"/>
<evidence type="ECO:0000313" key="3">
    <source>
        <dbReference type="EMBL" id="OSC31653.1"/>
    </source>
</evidence>
<dbReference type="GO" id="GO:0003700">
    <property type="term" value="F:DNA-binding transcription factor activity"/>
    <property type="evidence" value="ECO:0007669"/>
    <property type="project" value="TreeGrafter"/>
</dbReference>
<evidence type="ECO:0000259" key="2">
    <source>
        <dbReference type="PROSITE" id="PS50943"/>
    </source>
</evidence>
<dbReference type="InterPro" id="IPR001387">
    <property type="entry name" value="Cro/C1-type_HTH"/>
</dbReference>
<dbReference type="PROSITE" id="PS50943">
    <property type="entry name" value="HTH_CROC1"/>
    <property type="match status" value="1"/>
</dbReference>
<evidence type="ECO:0000313" key="4">
    <source>
        <dbReference type="Proteomes" id="UP000242320"/>
    </source>
</evidence>
<dbReference type="GO" id="GO:0005829">
    <property type="term" value="C:cytosol"/>
    <property type="evidence" value="ECO:0007669"/>
    <property type="project" value="TreeGrafter"/>
</dbReference>
<sequence>MPTRPSQTDPAKAENWARHRAVVGAKIHALRHERGLTLEELAHSSGVSLNVILHVEHGRRGLLFERLYDIAKALGVEARELLPPEEPTRPRRQRKQ</sequence>
<dbReference type="PANTHER" id="PTHR46797:SF1">
    <property type="entry name" value="METHYLPHOSPHONATE SYNTHASE"/>
    <property type="match status" value="1"/>
</dbReference>
<reference evidence="3 4" key="1">
    <citation type="submission" date="2017-04" db="EMBL/GenBank/DDBJ databases">
        <title>The new phylogeny of genus Mycobacterium.</title>
        <authorList>
            <person name="Tortoli E."/>
            <person name="Trovato A."/>
            <person name="Cirillo D.M."/>
        </authorList>
    </citation>
    <scope>NUCLEOTIDE SEQUENCE [LARGE SCALE GENOMIC DNA]</scope>
    <source>
        <strain evidence="3 4">DSM 45247</strain>
    </source>
</reference>
<dbReference type="CDD" id="cd00093">
    <property type="entry name" value="HTH_XRE"/>
    <property type="match status" value="1"/>
</dbReference>
<organism evidence="3 4">
    <name type="scientific">Mycolicibacterium vulneris</name>
    <dbReference type="NCBI Taxonomy" id="547163"/>
    <lineage>
        <taxon>Bacteria</taxon>
        <taxon>Bacillati</taxon>
        <taxon>Actinomycetota</taxon>
        <taxon>Actinomycetes</taxon>
        <taxon>Mycobacteriales</taxon>
        <taxon>Mycobacteriaceae</taxon>
        <taxon>Mycolicibacterium</taxon>
    </lineage>
</organism>
<dbReference type="AlphaFoldDB" id="A0A1X2LDS1"/>
<comment type="caution">
    <text evidence="3">The sequence shown here is derived from an EMBL/GenBank/DDBJ whole genome shotgun (WGS) entry which is preliminary data.</text>
</comment>
<protein>
    <submittedName>
        <fullName evidence="3">Transcriptional regulator</fullName>
    </submittedName>
</protein>
<name>A0A1X2LDS1_9MYCO</name>
<dbReference type="RefSeq" id="WP_085288718.1">
    <property type="nucleotide sequence ID" value="NZ_NCXM01000003.1"/>
</dbReference>